<comment type="caution">
    <text evidence="5">The sequence shown here is derived from an EMBL/GenBank/DDBJ whole genome shotgun (WGS) entry which is preliminary data.</text>
</comment>
<dbReference type="InterPro" id="IPR048282">
    <property type="entry name" value="COA6_pln"/>
</dbReference>
<dbReference type="SUPFAM" id="SSF47694">
    <property type="entry name" value="Cytochrome c oxidase subunit h"/>
    <property type="match status" value="1"/>
</dbReference>
<dbReference type="PANTHER" id="PTHR47445:SF1">
    <property type="entry name" value="OS08G0441400 PROTEIN"/>
    <property type="match status" value="1"/>
</dbReference>
<evidence type="ECO:0000256" key="3">
    <source>
        <dbReference type="ARBA" id="ARBA00023157"/>
    </source>
</evidence>
<evidence type="ECO:0000313" key="6">
    <source>
        <dbReference type="Proteomes" id="UP000036987"/>
    </source>
</evidence>
<dbReference type="InterPro" id="IPR036549">
    <property type="entry name" value="CX6/COA6-like_sf"/>
</dbReference>
<feature type="compositionally biased region" description="Polar residues" evidence="4">
    <location>
        <begin position="107"/>
        <end position="117"/>
    </location>
</feature>
<dbReference type="Gene3D" id="1.10.10.140">
    <property type="entry name" value="Cytochrome c oxidase, subunit VIb"/>
    <property type="match status" value="1"/>
</dbReference>
<dbReference type="Proteomes" id="UP000036987">
    <property type="component" value="Unassembled WGS sequence"/>
</dbReference>
<organism evidence="5 6">
    <name type="scientific">Zostera marina</name>
    <name type="common">Eelgrass</name>
    <dbReference type="NCBI Taxonomy" id="29655"/>
    <lineage>
        <taxon>Eukaryota</taxon>
        <taxon>Viridiplantae</taxon>
        <taxon>Streptophyta</taxon>
        <taxon>Embryophyta</taxon>
        <taxon>Tracheophyta</taxon>
        <taxon>Spermatophyta</taxon>
        <taxon>Magnoliopsida</taxon>
        <taxon>Liliopsida</taxon>
        <taxon>Zosteraceae</taxon>
        <taxon>Zostera</taxon>
    </lineage>
</organism>
<feature type="region of interest" description="Disordered" evidence="4">
    <location>
        <begin position="93"/>
        <end position="117"/>
    </location>
</feature>
<reference evidence="6" key="1">
    <citation type="journal article" date="2016" name="Nature">
        <title>The genome of the seagrass Zostera marina reveals angiosperm adaptation to the sea.</title>
        <authorList>
            <person name="Olsen J.L."/>
            <person name="Rouze P."/>
            <person name="Verhelst B."/>
            <person name="Lin Y.-C."/>
            <person name="Bayer T."/>
            <person name="Collen J."/>
            <person name="Dattolo E."/>
            <person name="De Paoli E."/>
            <person name="Dittami S."/>
            <person name="Maumus F."/>
            <person name="Michel G."/>
            <person name="Kersting A."/>
            <person name="Lauritano C."/>
            <person name="Lohaus R."/>
            <person name="Toepel M."/>
            <person name="Tonon T."/>
            <person name="Vanneste K."/>
            <person name="Amirebrahimi M."/>
            <person name="Brakel J."/>
            <person name="Bostroem C."/>
            <person name="Chovatia M."/>
            <person name="Grimwood J."/>
            <person name="Jenkins J.W."/>
            <person name="Jueterbock A."/>
            <person name="Mraz A."/>
            <person name="Stam W.T."/>
            <person name="Tice H."/>
            <person name="Bornberg-Bauer E."/>
            <person name="Green P.J."/>
            <person name="Pearson G.A."/>
            <person name="Procaccini G."/>
            <person name="Duarte C.M."/>
            <person name="Schmutz J."/>
            <person name="Reusch T.B.H."/>
            <person name="Van de Peer Y."/>
        </authorList>
    </citation>
    <scope>NUCLEOTIDE SEQUENCE [LARGE SCALE GENOMIC DNA]</scope>
    <source>
        <strain evidence="6">cv. Finnish</strain>
    </source>
</reference>
<keyword evidence="3" id="KW-1015">Disulfide bond</keyword>
<name>A0A0K9NQZ1_ZOSMR</name>
<keyword evidence="2" id="KW-0496">Mitochondrion</keyword>
<comment type="subcellular location">
    <subcellularLocation>
        <location evidence="1">Mitochondrion</location>
    </subcellularLocation>
</comment>
<dbReference type="InterPro" id="IPR048280">
    <property type="entry name" value="COX6B-like"/>
</dbReference>
<protein>
    <submittedName>
        <fullName evidence="5">Cytochrome c oxidase, subunit Vib family protein</fullName>
    </submittedName>
</protein>
<dbReference type="OMA" id="NCRSSWV"/>
<dbReference type="PANTHER" id="PTHR47445">
    <property type="entry name" value="OS08G0441400 PROTEIN"/>
    <property type="match status" value="1"/>
</dbReference>
<sequence>MESLEIQQSGAEKIYTDVLSDGRNSCYKARDAFYTCVETETAKGKKSIEVGSVGLLYPTDCQKARAEFVKQCRSTWVKHFDRQHCAKKKMQRLLEDENGTRRGPISMAQSSSSNSKP</sequence>
<evidence type="ECO:0000256" key="4">
    <source>
        <dbReference type="SAM" id="MobiDB-lite"/>
    </source>
</evidence>
<evidence type="ECO:0000256" key="2">
    <source>
        <dbReference type="ARBA" id="ARBA00023128"/>
    </source>
</evidence>
<gene>
    <name evidence="5" type="ORF">ZOSMA_6G01100</name>
</gene>
<proteinExistence type="predicted"/>
<evidence type="ECO:0000313" key="5">
    <source>
        <dbReference type="EMBL" id="KMZ59179.1"/>
    </source>
</evidence>
<dbReference type="AlphaFoldDB" id="A0A0K9NQZ1"/>
<accession>A0A0K9NQZ1</accession>
<dbReference type="OrthoDB" id="16284at2759"/>
<evidence type="ECO:0000256" key="1">
    <source>
        <dbReference type="ARBA" id="ARBA00004173"/>
    </source>
</evidence>
<dbReference type="Pfam" id="PF02297">
    <property type="entry name" value="COX6B"/>
    <property type="match status" value="1"/>
</dbReference>
<dbReference type="EMBL" id="LFYR01001803">
    <property type="protein sequence ID" value="KMZ59179.1"/>
    <property type="molecule type" value="Genomic_DNA"/>
</dbReference>
<keyword evidence="6" id="KW-1185">Reference proteome</keyword>
<dbReference type="GO" id="GO:0005739">
    <property type="term" value="C:mitochondrion"/>
    <property type="evidence" value="ECO:0007669"/>
    <property type="project" value="UniProtKB-SubCell"/>
</dbReference>